<reference evidence="2 3" key="1">
    <citation type="submission" date="2020-08" db="EMBL/GenBank/DDBJ databases">
        <title>Genomic Encyclopedia of Type Strains, Phase IV (KMG-IV): sequencing the most valuable type-strain genomes for metagenomic binning, comparative biology and taxonomic classification.</title>
        <authorList>
            <person name="Goeker M."/>
        </authorList>
    </citation>
    <scope>NUCLEOTIDE SEQUENCE [LARGE SCALE GENOMIC DNA]</scope>
    <source>
        <strain evidence="2 3">DSM 26287</strain>
    </source>
</reference>
<comment type="caution">
    <text evidence="2">The sequence shown here is derived from an EMBL/GenBank/DDBJ whole genome shotgun (WGS) entry which is preliminary data.</text>
</comment>
<name>A0A7X0NHP8_9GAMM</name>
<accession>A0A7X0NHP8</accession>
<dbReference type="EMBL" id="JACHHU010000017">
    <property type="protein sequence ID" value="MBB6543619.1"/>
    <property type="molecule type" value="Genomic_DNA"/>
</dbReference>
<proteinExistence type="predicted"/>
<evidence type="ECO:0000256" key="1">
    <source>
        <dbReference type="SAM" id="Phobius"/>
    </source>
</evidence>
<feature type="transmembrane region" description="Helical" evidence="1">
    <location>
        <begin position="7"/>
        <end position="31"/>
    </location>
</feature>
<evidence type="ECO:0000313" key="3">
    <source>
        <dbReference type="Proteomes" id="UP000537141"/>
    </source>
</evidence>
<dbReference type="RefSeq" id="WP_184424402.1">
    <property type="nucleotide sequence ID" value="NZ_AP027362.1"/>
</dbReference>
<dbReference type="Proteomes" id="UP000537141">
    <property type="component" value="Unassembled WGS sequence"/>
</dbReference>
<gene>
    <name evidence="2" type="ORF">HNQ55_002140</name>
</gene>
<keyword evidence="1" id="KW-0472">Membrane</keyword>
<protein>
    <submittedName>
        <fullName evidence="2">Uncharacterized protein</fullName>
    </submittedName>
</protein>
<dbReference type="SUPFAM" id="SSF81901">
    <property type="entry name" value="HCP-like"/>
    <property type="match status" value="1"/>
</dbReference>
<keyword evidence="1" id="KW-1133">Transmembrane helix</keyword>
<dbReference type="AlphaFoldDB" id="A0A7X0NHP8"/>
<evidence type="ECO:0000313" key="2">
    <source>
        <dbReference type="EMBL" id="MBB6543619.1"/>
    </source>
</evidence>
<keyword evidence="1" id="KW-0812">Transmembrane</keyword>
<keyword evidence="3" id="KW-1185">Reference proteome</keyword>
<organism evidence="2 3">
    <name type="scientific">Thalassotalea piscium</name>
    <dbReference type="NCBI Taxonomy" id="1230533"/>
    <lineage>
        <taxon>Bacteria</taxon>
        <taxon>Pseudomonadati</taxon>
        <taxon>Pseudomonadota</taxon>
        <taxon>Gammaproteobacteria</taxon>
        <taxon>Alteromonadales</taxon>
        <taxon>Colwelliaceae</taxon>
        <taxon>Thalassotalea</taxon>
    </lineage>
</organism>
<sequence>MMKKVSLVACLVIGLVTICVFFYLPLIHWALDRQLISTENLSVLAKLDKKNYYLTQYHYSEIGDDNWRKSSRYLSEYDGDVAYSLANYYRSLKKVDHAIFRYQQAFELGNLNAAQPLANYYLKQKQWSKSLAIAKTQTQHFWAQALIVNIAISQGSLSEITSIKNQIQQTEQGRALFSTLQKYQVFKPKLPSNIDSKSDCLSLQLFATTLNDLNHASDLISQISKTDVGQYFCFPTPRYITQSELVCQHAADQAITCNEAIWHQYIGSINSQYLGVLVPKGGANVHSGIVYLDRNDDVDVFKHELLHLLGFVDEYPLPKDHPFCHSTQASSHNVVVLDKAHQGERNQIRTKVLENVPWAKMIKSTTPILQKNTTGWQIGTPREHAGEVGLFFVNTCQTDTLISVKPIANATALTYFELPLPPEYKALLSSSVRKYLMPSFHYNISAALDDKGDHIGAQTWRSEAVKFHN</sequence>